<dbReference type="Proteomes" id="UP000827976">
    <property type="component" value="Chromosome 13"/>
</dbReference>
<sequence length="353" mass="39944">MGNLKKLKYLFCGYLFLGKLQAGLLSNLYSLQVLDLYPYGYVELKELEIVRGLKGIGMCASSNEILQQLSHLPIVNINIQEIEGLRTIQLSSLTSEGHGWPKEFQIRSCATVQNLVITSGTKINLKFLRLLDLPKLGSLVWKIEPKKVFPMLQLVQIEACHTLTSLHWVLHLPLLCVLVLKNCDAMEELVDEEVGEIEEDNTITMFPRLKYLTIVHLPKLEKISSCALDFPHLSKVHLEDCSNLKRLPFKPDIINNQGLLIKCEKKWWEILEWDDPTIQSQFCSNSTEEEEIAEFFVGNVPTEDEEIAEYSVGNVPTNDKEIVEFFVDPAPASAQEGSPTISSSVEVIVENFV</sequence>
<gene>
    <name evidence="1" type="ORF">IHE45_13G061900</name>
</gene>
<protein>
    <submittedName>
        <fullName evidence="1">L domain-like protein</fullName>
    </submittedName>
</protein>
<proteinExistence type="predicted"/>
<organism evidence="1 2">
    <name type="scientific">Dioscorea alata</name>
    <name type="common">Purple yam</name>
    <dbReference type="NCBI Taxonomy" id="55571"/>
    <lineage>
        <taxon>Eukaryota</taxon>
        <taxon>Viridiplantae</taxon>
        <taxon>Streptophyta</taxon>
        <taxon>Embryophyta</taxon>
        <taxon>Tracheophyta</taxon>
        <taxon>Spermatophyta</taxon>
        <taxon>Magnoliopsida</taxon>
        <taxon>Liliopsida</taxon>
        <taxon>Dioscoreales</taxon>
        <taxon>Dioscoreaceae</taxon>
        <taxon>Dioscorea</taxon>
    </lineage>
</organism>
<name>A0ACB7UYG0_DIOAL</name>
<keyword evidence="2" id="KW-1185">Reference proteome</keyword>
<dbReference type="EMBL" id="CM037023">
    <property type="protein sequence ID" value="KAH7665878.1"/>
    <property type="molecule type" value="Genomic_DNA"/>
</dbReference>
<evidence type="ECO:0000313" key="2">
    <source>
        <dbReference type="Proteomes" id="UP000827976"/>
    </source>
</evidence>
<accession>A0ACB7UYG0</accession>
<reference evidence="2" key="1">
    <citation type="journal article" date="2022" name="Nat. Commun.">
        <title>Chromosome evolution and the genetic basis of agronomically important traits in greater yam.</title>
        <authorList>
            <person name="Bredeson J.V."/>
            <person name="Lyons J.B."/>
            <person name="Oniyinde I.O."/>
            <person name="Okereke N.R."/>
            <person name="Kolade O."/>
            <person name="Nnabue I."/>
            <person name="Nwadili C.O."/>
            <person name="Hribova E."/>
            <person name="Parker M."/>
            <person name="Nwogha J."/>
            <person name="Shu S."/>
            <person name="Carlson J."/>
            <person name="Kariba R."/>
            <person name="Muthemba S."/>
            <person name="Knop K."/>
            <person name="Barton G.J."/>
            <person name="Sherwood A.V."/>
            <person name="Lopez-Montes A."/>
            <person name="Asiedu R."/>
            <person name="Jamnadass R."/>
            <person name="Muchugi A."/>
            <person name="Goodstein D."/>
            <person name="Egesi C.N."/>
            <person name="Featherston J."/>
            <person name="Asfaw A."/>
            <person name="Simpson G.G."/>
            <person name="Dolezel J."/>
            <person name="Hendre P.S."/>
            <person name="Van Deynze A."/>
            <person name="Kumar P.L."/>
            <person name="Obidiegwu J.E."/>
            <person name="Bhattacharjee R."/>
            <person name="Rokhsar D.S."/>
        </authorList>
    </citation>
    <scope>NUCLEOTIDE SEQUENCE [LARGE SCALE GENOMIC DNA]</scope>
    <source>
        <strain evidence="2">cv. TDa95/00328</strain>
    </source>
</reference>
<comment type="caution">
    <text evidence="1">The sequence shown here is derived from an EMBL/GenBank/DDBJ whole genome shotgun (WGS) entry which is preliminary data.</text>
</comment>
<evidence type="ECO:0000313" key="1">
    <source>
        <dbReference type="EMBL" id="KAH7665878.1"/>
    </source>
</evidence>